<proteinExistence type="predicted"/>
<name>A0A0A9BIN8_ARUDO</name>
<organism evidence="2">
    <name type="scientific">Arundo donax</name>
    <name type="common">Giant reed</name>
    <name type="synonym">Donax arundinaceus</name>
    <dbReference type="NCBI Taxonomy" id="35708"/>
    <lineage>
        <taxon>Eukaryota</taxon>
        <taxon>Viridiplantae</taxon>
        <taxon>Streptophyta</taxon>
        <taxon>Embryophyta</taxon>
        <taxon>Tracheophyta</taxon>
        <taxon>Spermatophyta</taxon>
        <taxon>Magnoliopsida</taxon>
        <taxon>Liliopsida</taxon>
        <taxon>Poales</taxon>
        <taxon>Poaceae</taxon>
        <taxon>PACMAD clade</taxon>
        <taxon>Arundinoideae</taxon>
        <taxon>Arundineae</taxon>
        <taxon>Arundo</taxon>
    </lineage>
</organism>
<reference evidence="2" key="2">
    <citation type="journal article" date="2015" name="Data Brief">
        <title>Shoot transcriptome of the giant reed, Arundo donax.</title>
        <authorList>
            <person name="Barrero R.A."/>
            <person name="Guerrero F.D."/>
            <person name="Moolhuijzen P."/>
            <person name="Goolsby J.A."/>
            <person name="Tidwell J."/>
            <person name="Bellgard S.E."/>
            <person name="Bellgard M.I."/>
        </authorList>
    </citation>
    <scope>NUCLEOTIDE SEQUENCE</scope>
    <source>
        <tissue evidence="2">Shoot tissue taken approximately 20 cm above the soil surface</tissue>
    </source>
</reference>
<dbReference type="EMBL" id="GBRH01238783">
    <property type="protein sequence ID" value="JAD59112.1"/>
    <property type="molecule type" value="Transcribed_RNA"/>
</dbReference>
<sequence>MAAVACGTPASPSATTATRPR</sequence>
<accession>A0A0A9BIN8</accession>
<feature type="region of interest" description="Disordered" evidence="1">
    <location>
        <begin position="1"/>
        <end position="21"/>
    </location>
</feature>
<protein>
    <submittedName>
        <fullName evidence="2">Uncharacterized protein</fullName>
    </submittedName>
</protein>
<dbReference type="AlphaFoldDB" id="A0A0A9BIN8"/>
<evidence type="ECO:0000256" key="1">
    <source>
        <dbReference type="SAM" id="MobiDB-lite"/>
    </source>
</evidence>
<feature type="compositionally biased region" description="Low complexity" evidence="1">
    <location>
        <begin position="8"/>
        <end position="21"/>
    </location>
</feature>
<reference evidence="2" key="1">
    <citation type="submission" date="2014-09" db="EMBL/GenBank/DDBJ databases">
        <authorList>
            <person name="Magalhaes I.L.F."/>
            <person name="Oliveira U."/>
            <person name="Santos F.R."/>
            <person name="Vidigal T.H.D.A."/>
            <person name="Brescovit A.D."/>
            <person name="Santos A.J."/>
        </authorList>
    </citation>
    <scope>NUCLEOTIDE SEQUENCE</scope>
    <source>
        <tissue evidence="2">Shoot tissue taken approximately 20 cm above the soil surface</tissue>
    </source>
</reference>
<evidence type="ECO:0000313" key="2">
    <source>
        <dbReference type="EMBL" id="JAD59112.1"/>
    </source>
</evidence>